<dbReference type="EMBL" id="LIBJ01000210">
    <property type="protein sequence ID" value="KRO46956.1"/>
    <property type="molecule type" value="Genomic_DNA"/>
</dbReference>
<reference evidence="1 2" key="1">
    <citation type="submission" date="2015-10" db="EMBL/GenBank/DDBJ databases">
        <title>Metagenome-Assembled Genomes uncover a global brackish microbiome.</title>
        <authorList>
            <person name="Hugerth L.W."/>
            <person name="Larsson J."/>
            <person name="Alneberg J."/>
            <person name="Lindh M.V."/>
            <person name="Legrand C."/>
            <person name="Pinhassi J."/>
            <person name="Andersson A.F."/>
        </authorList>
    </citation>
    <scope>NUCLEOTIDE SEQUENCE [LARGE SCALE GENOMIC DNA]</scope>
    <source>
        <strain evidence="1">BACL6 MAG-120924-bin43</strain>
    </source>
</reference>
<proteinExistence type="predicted"/>
<organism evidence="1 2">
    <name type="scientific">Acidimicrobiia bacterium BACL6 MAG-120924-bin43</name>
    <dbReference type="NCBI Taxonomy" id="1655583"/>
    <lineage>
        <taxon>Bacteria</taxon>
        <taxon>Bacillati</taxon>
        <taxon>Actinomycetota</taxon>
        <taxon>Acidimicrobiia</taxon>
        <taxon>acIV cluster</taxon>
    </lineage>
</organism>
<protein>
    <recommendedName>
        <fullName evidence="3">ATP/GTP-binding protein</fullName>
    </recommendedName>
</protein>
<evidence type="ECO:0008006" key="3">
    <source>
        <dbReference type="Google" id="ProtNLM"/>
    </source>
</evidence>
<gene>
    <name evidence="1" type="ORF">ABR75_05715</name>
</gene>
<evidence type="ECO:0000313" key="2">
    <source>
        <dbReference type="Proteomes" id="UP000051017"/>
    </source>
</evidence>
<dbReference type="AlphaFoldDB" id="A0A0R2QA89"/>
<sequence>MAPKTKRTKKPGIWDGLYGEIQVKRVQPYEALKAYVCPGCNRGIPEKMGHYVCVPAEATDLRRHWHRACWDRRSKVAS</sequence>
<comment type="caution">
    <text evidence="1">The sequence shown here is derived from an EMBL/GenBank/DDBJ whole genome shotgun (WGS) entry which is preliminary data.</text>
</comment>
<accession>A0A0R2QA89</accession>
<dbReference type="Proteomes" id="UP000051017">
    <property type="component" value="Unassembled WGS sequence"/>
</dbReference>
<evidence type="ECO:0000313" key="1">
    <source>
        <dbReference type="EMBL" id="KRO46956.1"/>
    </source>
</evidence>
<name>A0A0R2QA89_9ACTN</name>